<dbReference type="AlphaFoldDB" id="K3ZY26"/>
<organism evidence="1 2">
    <name type="scientific">Setaria italica</name>
    <name type="common">Foxtail millet</name>
    <name type="synonym">Panicum italicum</name>
    <dbReference type="NCBI Taxonomy" id="4555"/>
    <lineage>
        <taxon>Eukaryota</taxon>
        <taxon>Viridiplantae</taxon>
        <taxon>Streptophyta</taxon>
        <taxon>Embryophyta</taxon>
        <taxon>Tracheophyta</taxon>
        <taxon>Spermatophyta</taxon>
        <taxon>Magnoliopsida</taxon>
        <taxon>Liliopsida</taxon>
        <taxon>Poales</taxon>
        <taxon>Poaceae</taxon>
        <taxon>PACMAD clade</taxon>
        <taxon>Panicoideae</taxon>
        <taxon>Panicodae</taxon>
        <taxon>Paniceae</taxon>
        <taxon>Cenchrinae</taxon>
        <taxon>Setaria</taxon>
    </lineage>
</organism>
<evidence type="ECO:0000313" key="1">
    <source>
        <dbReference type="EnsemblPlants" id="KQL24172"/>
    </source>
</evidence>
<dbReference type="Gramene" id="KQL24172">
    <property type="protein sequence ID" value="KQL24172"/>
    <property type="gene ID" value="SETIT_031508mg"/>
</dbReference>
<name>K3ZY26_SETIT</name>
<protein>
    <submittedName>
        <fullName evidence="1">Uncharacterized protein</fullName>
    </submittedName>
</protein>
<reference evidence="2" key="1">
    <citation type="journal article" date="2012" name="Nat. Biotechnol.">
        <title>Reference genome sequence of the model plant Setaria.</title>
        <authorList>
            <person name="Bennetzen J.L."/>
            <person name="Schmutz J."/>
            <person name="Wang H."/>
            <person name="Percifield R."/>
            <person name="Hawkins J."/>
            <person name="Pontaroli A.C."/>
            <person name="Estep M."/>
            <person name="Feng L."/>
            <person name="Vaughn J.N."/>
            <person name="Grimwood J."/>
            <person name="Jenkins J."/>
            <person name="Barry K."/>
            <person name="Lindquist E."/>
            <person name="Hellsten U."/>
            <person name="Deshpande S."/>
            <person name="Wang X."/>
            <person name="Wu X."/>
            <person name="Mitros T."/>
            <person name="Triplett J."/>
            <person name="Yang X."/>
            <person name="Ye C.Y."/>
            <person name="Mauro-Herrera M."/>
            <person name="Wang L."/>
            <person name="Li P."/>
            <person name="Sharma M."/>
            <person name="Sharma R."/>
            <person name="Ronald P.C."/>
            <person name="Panaud O."/>
            <person name="Kellogg E.A."/>
            <person name="Brutnell T.P."/>
            <person name="Doust A.N."/>
            <person name="Tuskan G.A."/>
            <person name="Rokhsar D."/>
            <person name="Devos K.M."/>
        </authorList>
    </citation>
    <scope>NUCLEOTIDE SEQUENCE [LARGE SCALE GENOMIC DNA]</scope>
    <source>
        <strain evidence="2">cv. Yugu1</strain>
    </source>
</reference>
<dbReference type="Proteomes" id="UP000004995">
    <property type="component" value="Unassembled WGS sequence"/>
</dbReference>
<accession>K3ZY26</accession>
<reference evidence="1" key="2">
    <citation type="submission" date="2018-08" db="UniProtKB">
        <authorList>
            <consortium name="EnsemblPlants"/>
        </authorList>
    </citation>
    <scope>IDENTIFICATION</scope>
    <source>
        <strain evidence="1">Yugu1</strain>
    </source>
</reference>
<proteinExistence type="predicted"/>
<dbReference type="EnsemblPlants" id="KQL24172">
    <property type="protein sequence ID" value="KQL24172"/>
    <property type="gene ID" value="SETIT_031508mg"/>
</dbReference>
<dbReference type="InParanoid" id="K3ZY26"/>
<dbReference type="EMBL" id="AGNK02001018">
    <property type="status" value="NOT_ANNOTATED_CDS"/>
    <property type="molecule type" value="Genomic_DNA"/>
</dbReference>
<evidence type="ECO:0000313" key="2">
    <source>
        <dbReference type="Proteomes" id="UP000004995"/>
    </source>
</evidence>
<dbReference type="HOGENOM" id="CLU_1963407_0_0_1"/>
<sequence length="128" mass="14493">MTWKGARCLGVKTVRESRPTLKEGVKKDLRLAIGKPESDSIEYINIPGVPCLGYCNCHVHAPPAAVSEAAEQYPGARKIQCKATGKKWQQIHVKQDWISMLQVTRLWLSQLSVINFIRTQAYCWKIIN</sequence>
<keyword evidence="2" id="KW-1185">Reference proteome</keyword>